<dbReference type="AlphaFoldDB" id="A0A267ETD9"/>
<dbReference type="OrthoDB" id="10067014at2759"/>
<keyword evidence="2" id="KW-1185">Reference proteome</keyword>
<dbReference type="Proteomes" id="UP000215902">
    <property type="component" value="Unassembled WGS sequence"/>
</dbReference>
<accession>A0A267ETD9</accession>
<dbReference type="EMBL" id="NIVC01001783">
    <property type="protein sequence ID" value="PAA64089.1"/>
    <property type="molecule type" value="Genomic_DNA"/>
</dbReference>
<evidence type="ECO:0000313" key="1">
    <source>
        <dbReference type="EMBL" id="PAA64089.1"/>
    </source>
</evidence>
<proteinExistence type="predicted"/>
<gene>
    <name evidence="1" type="ORF">BOX15_Mlig028045g1</name>
</gene>
<name>A0A267ETD9_9PLAT</name>
<protein>
    <submittedName>
        <fullName evidence="1">Uncharacterized protein</fullName>
    </submittedName>
</protein>
<evidence type="ECO:0000313" key="2">
    <source>
        <dbReference type="Proteomes" id="UP000215902"/>
    </source>
</evidence>
<organism evidence="1 2">
    <name type="scientific">Macrostomum lignano</name>
    <dbReference type="NCBI Taxonomy" id="282301"/>
    <lineage>
        <taxon>Eukaryota</taxon>
        <taxon>Metazoa</taxon>
        <taxon>Spiralia</taxon>
        <taxon>Lophotrochozoa</taxon>
        <taxon>Platyhelminthes</taxon>
        <taxon>Rhabditophora</taxon>
        <taxon>Macrostomorpha</taxon>
        <taxon>Macrostomida</taxon>
        <taxon>Macrostomidae</taxon>
        <taxon>Macrostomum</taxon>
    </lineage>
</organism>
<sequence>MSHQLTAAVEVATTADPQVVRSEASDPVDVINDPTSGSVRCVRVIPENRKNLKIRANGDTNVIEFVFE</sequence>
<comment type="caution">
    <text evidence="1">The sequence shown here is derived from an EMBL/GenBank/DDBJ whole genome shotgun (WGS) entry which is preliminary data.</text>
</comment>
<reference evidence="1 2" key="1">
    <citation type="submission" date="2017-06" db="EMBL/GenBank/DDBJ databases">
        <title>A platform for efficient transgenesis in Macrostomum lignano, a flatworm model organism for stem cell research.</title>
        <authorList>
            <person name="Berezikov E."/>
        </authorList>
    </citation>
    <scope>NUCLEOTIDE SEQUENCE [LARGE SCALE GENOMIC DNA]</scope>
    <source>
        <strain evidence="1">DV1</strain>
        <tissue evidence="1">Whole organism</tissue>
    </source>
</reference>